<keyword evidence="3 6" id="KW-0812">Transmembrane</keyword>
<dbReference type="PANTHER" id="PTHR42709">
    <property type="entry name" value="ALKALINE PHOSPHATASE LIKE PROTEIN"/>
    <property type="match status" value="1"/>
</dbReference>
<name>A0A3R9AXQ0_9HYPH</name>
<evidence type="ECO:0000259" key="7">
    <source>
        <dbReference type="Pfam" id="PF09335"/>
    </source>
</evidence>
<keyword evidence="4 6" id="KW-1133">Transmembrane helix</keyword>
<keyword evidence="11" id="KW-1185">Reference proteome</keyword>
<organism evidence="9 10">
    <name type="scientific">Rhizobium pisi</name>
    <dbReference type="NCBI Taxonomy" id="574561"/>
    <lineage>
        <taxon>Bacteria</taxon>
        <taxon>Pseudomonadati</taxon>
        <taxon>Pseudomonadota</taxon>
        <taxon>Alphaproteobacteria</taxon>
        <taxon>Hyphomicrobiales</taxon>
        <taxon>Rhizobiaceae</taxon>
        <taxon>Rhizobium/Agrobacterium group</taxon>
        <taxon>Rhizobium</taxon>
    </lineage>
</organism>
<evidence type="ECO:0000313" key="11">
    <source>
        <dbReference type="Proteomes" id="UP000518315"/>
    </source>
</evidence>
<keyword evidence="2" id="KW-1003">Cell membrane</keyword>
<comment type="subcellular location">
    <subcellularLocation>
        <location evidence="1">Cell membrane</location>
        <topology evidence="1">Multi-pass membrane protein</topology>
    </subcellularLocation>
</comment>
<evidence type="ECO:0000313" key="10">
    <source>
        <dbReference type="Proteomes" id="UP000277279"/>
    </source>
</evidence>
<dbReference type="GO" id="GO:0005886">
    <property type="term" value="C:plasma membrane"/>
    <property type="evidence" value="ECO:0007669"/>
    <property type="project" value="UniProtKB-SubCell"/>
</dbReference>
<proteinExistence type="predicted"/>
<comment type="caution">
    <text evidence="9">The sequence shown here is derived from an EMBL/GenBank/DDBJ whole genome shotgun (WGS) entry which is preliminary data.</text>
</comment>
<accession>A0A3R9AXQ0</accession>
<dbReference type="GO" id="GO:0004035">
    <property type="term" value="F:alkaline phosphatase activity"/>
    <property type="evidence" value="ECO:0007669"/>
    <property type="project" value="UniProtKB-EC"/>
</dbReference>
<dbReference type="OrthoDB" id="9813426at2"/>
<dbReference type="EMBL" id="JACHXH010000007">
    <property type="protein sequence ID" value="MBB3134573.1"/>
    <property type="molecule type" value="Genomic_DNA"/>
</dbReference>
<dbReference type="PANTHER" id="PTHR42709:SF6">
    <property type="entry name" value="UNDECAPRENYL PHOSPHATE TRANSPORTER A"/>
    <property type="match status" value="1"/>
</dbReference>
<keyword evidence="5 6" id="KW-0472">Membrane</keyword>
<evidence type="ECO:0000313" key="8">
    <source>
        <dbReference type="EMBL" id="MBB3134573.1"/>
    </source>
</evidence>
<evidence type="ECO:0000256" key="3">
    <source>
        <dbReference type="ARBA" id="ARBA00022692"/>
    </source>
</evidence>
<feature type="transmembrane region" description="Helical" evidence="6">
    <location>
        <begin position="50"/>
        <end position="72"/>
    </location>
</feature>
<protein>
    <submittedName>
        <fullName evidence="8">Alkaline phosphatase</fullName>
        <ecNumber evidence="8">3.1.3.1</ecNumber>
    </submittedName>
    <submittedName>
        <fullName evidence="9">DedA family protein</fullName>
    </submittedName>
</protein>
<keyword evidence="8" id="KW-0378">Hydrolase</keyword>
<evidence type="ECO:0000256" key="4">
    <source>
        <dbReference type="ARBA" id="ARBA00022989"/>
    </source>
</evidence>
<dbReference type="EMBL" id="RJJT01000008">
    <property type="protein sequence ID" value="RSB79469.1"/>
    <property type="molecule type" value="Genomic_DNA"/>
</dbReference>
<reference evidence="9 10" key="1">
    <citation type="submission" date="2018-11" db="EMBL/GenBank/DDBJ databases">
        <authorList>
            <person name="Huo Y."/>
        </authorList>
    </citation>
    <scope>NUCLEOTIDE SEQUENCE [LARGE SCALE GENOMIC DNA]</scope>
    <source>
        <strain evidence="9 10">DSM 30132</strain>
    </source>
</reference>
<feature type="transmembrane region" description="Helical" evidence="6">
    <location>
        <begin position="170"/>
        <end position="189"/>
    </location>
</feature>
<reference evidence="8 11" key="2">
    <citation type="submission" date="2020-08" db="EMBL/GenBank/DDBJ databases">
        <title>Genomic Encyclopedia of Type Strains, Phase III (KMG-III): the genomes of soil and plant-associated and newly described type strains.</title>
        <authorList>
            <person name="Whitman W."/>
        </authorList>
    </citation>
    <scope>NUCLEOTIDE SEQUENCE [LARGE SCALE GENOMIC DNA]</scope>
    <source>
        <strain evidence="8 11">CECT 4113</strain>
    </source>
</reference>
<dbReference type="AlphaFoldDB" id="A0A3R9AXQ0"/>
<feature type="domain" description="VTT" evidence="7">
    <location>
        <begin position="31"/>
        <end position="161"/>
    </location>
</feature>
<dbReference type="InterPro" id="IPR032816">
    <property type="entry name" value="VTT_dom"/>
</dbReference>
<dbReference type="Proteomes" id="UP000277279">
    <property type="component" value="Unassembled WGS sequence"/>
</dbReference>
<dbReference type="RefSeq" id="WP_125845544.1">
    <property type="nucleotide sequence ID" value="NZ_JACHXH010000007.1"/>
</dbReference>
<evidence type="ECO:0000256" key="6">
    <source>
        <dbReference type="SAM" id="Phobius"/>
    </source>
</evidence>
<evidence type="ECO:0000256" key="2">
    <source>
        <dbReference type="ARBA" id="ARBA00022475"/>
    </source>
</evidence>
<evidence type="ECO:0000256" key="5">
    <source>
        <dbReference type="ARBA" id="ARBA00023136"/>
    </source>
</evidence>
<sequence length="200" mass="21950">MMADTIYTPLLYGGFLSIVALALAEKLVPVIPSHALLIFLGTTHASDTKGLISTVAASALGSMLGTLVWYGVGRLAGRNRIDVWIDKGGRYVFLPLARYRALAELYERHTFWITLTAQTIPTVRIFLAMPAGMLGLNLRLFIPASMLGIVIWNTSLIGIGAIVGNSRYDPLYSGLLVVAAILCFEAAIWHSMRYRRRRPA</sequence>
<dbReference type="InterPro" id="IPR051311">
    <property type="entry name" value="DedA_domain"/>
</dbReference>
<evidence type="ECO:0000256" key="1">
    <source>
        <dbReference type="ARBA" id="ARBA00004651"/>
    </source>
</evidence>
<dbReference type="EC" id="3.1.3.1" evidence="8"/>
<gene>
    <name evidence="9" type="ORF">EFD55_13520</name>
    <name evidence="8" type="ORF">FHS26_002305</name>
</gene>
<evidence type="ECO:0000313" key="9">
    <source>
        <dbReference type="EMBL" id="RSB79469.1"/>
    </source>
</evidence>
<feature type="transmembrane region" description="Helical" evidence="6">
    <location>
        <begin position="140"/>
        <end position="164"/>
    </location>
</feature>
<dbReference type="Pfam" id="PF09335">
    <property type="entry name" value="VTT_dom"/>
    <property type="match status" value="1"/>
</dbReference>
<dbReference type="Proteomes" id="UP000518315">
    <property type="component" value="Unassembled WGS sequence"/>
</dbReference>